<dbReference type="RefSeq" id="WP_170195115.1">
    <property type="nucleotide sequence ID" value="NZ_JABBNB010000015.1"/>
</dbReference>
<dbReference type="AlphaFoldDB" id="A0A848KVM6"/>
<feature type="domain" description="SWIM-type" evidence="3">
    <location>
        <begin position="53"/>
        <end position="86"/>
    </location>
</feature>
<evidence type="ECO:0000259" key="3">
    <source>
        <dbReference type="PROSITE" id="PS50966"/>
    </source>
</evidence>
<dbReference type="GO" id="GO:0008270">
    <property type="term" value="F:zinc ion binding"/>
    <property type="evidence" value="ECO:0007669"/>
    <property type="project" value="UniProtKB-KW"/>
</dbReference>
<keyword evidence="1" id="KW-0479">Metal-binding</keyword>
<dbReference type="EMBL" id="JABBNB010000015">
    <property type="protein sequence ID" value="NMO02610.1"/>
    <property type="molecule type" value="Genomic_DNA"/>
</dbReference>
<keyword evidence="1" id="KW-0862">Zinc</keyword>
<dbReference type="Proteomes" id="UP000550729">
    <property type="component" value="Unassembled WGS sequence"/>
</dbReference>
<accession>A0A848KVM6</accession>
<reference evidence="4 5" key="1">
    <citation type="submission" date="2020-04" db="EMBL/GenBank/DDBJ databases">
        <title>Gordonia sp. nov. TBRC 11910.</title>
        <authorList>
            <person name="Suriyachadkun C."/>
        </authorList>
    </citation>
    <scope>NUCLEOTIDE SEQUENCE [LARGE SCALE GENOMIC DNA]</scope>
    <source>
        <strain evidence="4 5">TBRC 11910</strain>
    </source>
</reference>
<protein>
    <submittedName>
        <fullName evidence="4">SWIM zinc finger family protein</fullName>
    </submittedName>
</protein>
<dbReference type="InterPro" id="IPR007527">
    <property type="entry name" value="Znf_SWIM"/>
</dbReference>
<evidence type="ECO:0000256" key="1">
    <source>
        <dbReference type="PROSITE-ProRule" id="PRU00325"/>
    </source>
</evidence>
<feature type="compositionally biased region" description="Basic and acidic residues" evidence="2">
    <location>
        <begin position="117"/>
        <end position="126"/>
    </location>
</feature>
<proteinExistence type="predicted"/>
<keyword evidence="5" id="KW-1185">Reference proteome</keyword>
<gene>
    <name evidence="4" type="ORF">HH308_15460</name>
</gene>
<evidence type="ECO:0000313" key="4">
    <source>
        <dbReference type="EMBL" id="NMO02610.1"/>
    </source>
</evidence>
<dbReference type="Pfam" id="PF04434">
    <property type="entry name" value="SWIM"/>
    <property type="match status" value="1"/>
</dbReference>
<comment type="caution">
    <text evidence="4">The sequence shown here is derived from an EMBL/GenBank/DDBJ whole genome shotgun (WGS) entry which is preliminary data.</text>
</comment>
<organism evidence="4 5">
    <name type="scientific">Gordonia asplenii</name>
    <dbReference type="NCBI Taxonomy" id="2725283"/>
    <lineage>
        <taxon>Bacteria</taxon>
        <taxon>Bacillati</taxon>
        <taxon>Actinomycetota</taxon>
        <taxon>Actinomycetes</taxon>
        <taxon>Mycobacteriales</taxon>
        <taxon>Gordoniaceae</taxon>
        <taxon>Gordonia</taxon>
    </lineage>
</organism>
<dbReference type="PROSITE" id="PS50966">
    <property type="entry name" value="ZF_SWIM"/>
    <property type="match status" value="1"/>
</dbReference>
<name>A0A848KVM6_9ACTN</name>
<sequence length="430" mass="45188">MNVRWGNDQVLTLAPDAASVTAGRKIASAGWSDEGATESAVWGLCKGSGKNPYQTIVDVTGPAYKCSCPSRKFPCKHALGLLLRWSAGTVPDAERPAPFAATWLDARAAKATATTDTAKKPRDPEQAAKTAAARRARVDTGVAELLMWADDQIASGLAGADVNPYARFDPMAARLVDAQASGLARRIRRLPEVITGAHWPADLLTELGSVWALARAHQRLDELEPALADSVRRHVGYSVPKDVVLATPGVEDTWVVLGTLDTEEDRLLTRRTWLYGRHSQRYALLLDFAPPGASLPGRPPVGVAVTATLHYYPGAVAQRAVPAGELTAVDAVPAAPLGLSARAARNVLAQGVAADPWLALVPVAVDGRLGTAGQAHVVIDDAGDALPLRVGDWASAVAISAGAPVVVFGELSSTGLKAMSMTVDGRVWPL</sequence>
<evidence type="ECO:0000313" key="5">
    <source>
        <dbReference type="Proteomes" id="UP000550729"/>
    </source>
</evidence>
<keyword evidence="1" id="KW-0863">Zinc-finger</keyword>
<feature type="region of interest" description="Disordered" evidence="2">
    <location>
        <begin position="112"/>
        <end position="133"/>
    </location>
</feature>
<evidence type="ECO:0000256" key="2">
    <source>
        <dbReference type="SAM" id="MobiDB-lite"/>
    </source>
</evidence>